<reference evidence="3 4" key="1">
    <citation type="journal article" date="2021" name="Comput. Struct. Biotechnol. J.">
        <title>De novo genome assembly of the potent medicinal plant Rehmannia glutinosa using nanopore technology.</title>
        <authorList>
            <person name="Ma L."/>
            <person name="Dong C."/>
            <person name="Song C."/>
            <person name="Wang X."/>
            <person name="Zheng X."/>
            <person name="Niu Y."/>
            <person name="Chen S."/>
            <person name="Feng W."/>
        </authorList>
    </citation>
    <scope>NUCLEOTIDE SEQUENCE [LARGE SCALE GENOMIC DNA]</scope>
    <source>
        <strain evidence="3">DH-2019</strain>
    </source>
</reference>
<accession>A0ABR0UNK6</accession>
<dbReference type="InterPro" id="IPR036691">
    <property type="entry name" value="Endo/exonu/phosph_ase_sf"/>
</dbReference>
<dbReference type="SUPFAM" id="SSF56672">
    <property type="entry name" value="DNA/RNA polymerases"/>
    <property type="match status" value="1"/>
</dbReference>
<evidence type="ECO:0000256" key="1">
    <source>
        <dbReference type="SAM" id="MobiDB-lite"/>
    </source>
</evidence>
<dbReference type="Pfam" id="PF14111">
    <property type="entry name" value="DUF4283"/>
    <property type="match status" value="1"/>
</dbReference>
<feature type="region of interest" description="Disordered" evidence="1">
    <location>
        <begin position="216"/>
        <end position="333"/>
    </location>
</feature>
<keyword evidence="4" id="KW-1185">Reference proteome</keyword>
<dbReference type="Pfam" id="PF00078">
    <property type="entry name" value="RVT_1"/>
    <property type="match status" value="1"/>
</dbReference>
<dbReference type="InterPro" id="IPR005135">
    <property type="entry name" value="Endo/exonuclease/phosphatase"/>
</dbReference>
<evidence type="ECO:0000313" key="4">
    <source>
        <dbReference type="Proteomes" id="UP001318860"/>
    </source>
</evidence>
<dbReference type="InterPro" id="IPR043502">
    <property type="entry name" value="DNA/RNA_pol_sf"/>
</dbReference>
<dbReference type="InterPro" id="IPR025558">
    <property type="entry name" value="DUF4283"/>
</dbReference>
<dbReference type="InterPro" id="IPR000477">
    <property type="entry name" value="RT_dom"/>
</dbReference>
<dbReference type="Gene3D" id="3.60.10.10">
    <property type="entry name" value="Endonuclease/exonuclease/phosphatase"/>
    <property type="match status" value="1"/>
</dbReference>
<proteinExistence type="predicted"/>
<sequence length="1597" mass="180378">MDEVVGRWRHLSLTDVEEEEIGVGDQLVDEGRSLIRKGLVGRLLTQRPYNKQSFKMAISRLWKVEGGLEIMDIGPDMFFFIFNDEREIKRVLNLEPWIYNRSLVILKEFEGLNVGDIGDLSYTRLWVQVFNLPDFGMTENIGRVIGDGLGVAIDVDSDTDGRCIGPYLRVRVLIDITKPLRRGLPLDWARTEIECGSSSNMRGFLTSVIVVSSFTTGPSRESSSPQSSNNGISEKCSGFQSNPIPPARRGDGVMPSVIGETDIGHSPTSGHHSPRSPSCKGTPISSSRRLPSLSPSKVLFHVGTSKSTSQRKRNWKSAARHGSHGRGTCNPLSLTPVKRKVTFDGSLESSSPKRRDVTVTTTRNALSAETTRLKELLGFNYGVFADSVGRSGGLALFWKDEVDVSVKYINRFFIDSIITSNGRAWRFTGFYGNPDRSLRVLSWALLRRLKSLFSLPWLIGGDFNEIMFASEKLGGAAIIDANISLFCEAVDDCNLLDLGFCGPKFTWRKSLNPETNVHERLDRFLGNREWFDLFDRFKVAHLDFYGSDHRAILLYSDFLLDQSHTMRKNSHAFRFEPVWMSSESFPDVLYSNWTSLKQSGLSSLSEILKRCGYALKLWSKREFGHINLRVAEVQSELAKANNASPSSMDFERIKALNQQLEKAMLVEEHYWRQRSRISWLQGGDKNTKFFHQKATARRRKNWILGVESSSGTWISDEKLIAKEIEMYFRDIFTSSWPSPQDIDLVTDFITTRVSPEMAVDLDAPFTDIEVKSALFSMGGTKAPGPDGFQPIFFQKNWDLIGSDLVNVVLDTLNNGKSITEYNDTNIILIPKVTKPSRIADYRPISLCNVVYKVVTKTLANRLKRALSSLISEEQSAFIPGRLISDNILVAFETIHTIRSKTRGKEGLMGLKLDLSKAYDRVEWKFLTGVMHKMGFGSKWIDIVMDCVSTARFSFRFNGATFGKVIPERGLRQGCPLSPYLFLLCVEGLSALIRGRERCNSLTGITAARGAPRISHLFFADDAIIFSRANKRDSDSIHLAINLYARASGQQINFAKSSICFSPNVDESTQIAVCNSLGLARDSSCHDKYLGLPAFMGRNKRRTFNGVKEGVQRKLNLWKSRLFSTGGRELLIKAVAQATATYTMSIFKLPYSLCKDLQCLVSKFWWGGNEDKRKIHWMCWDKLRRPKHLGGMGFRDLELFNQALLAKQVWRLIDRPHSLVSRIFKAKYFPQASIFEAVVGSRPSYTWRSLIWGRDLLRDGIRWRVGNGRNINIVSDPWLPRPFSFKPVTPSNLISAHHVADLISEGQWNTQLVRQNFWPLDRDLILSIPLSHSNPPDKIIWHYEKSGNYSVRSGYKLALQNQLSSGPSSSTVVSTWWRRLWKLRIPEKIKIFCWRAFHGILPCATQLIKRGISMSPLCSRCHHCVETIEHVLRDCSDSRSVWFASSLHDFMRSVKTSSLQDLCIEACLCLNMEKLELFVGILWALWHSRNNGLFANVWPGPKEILSVASRTLFAYQSCWLGFNTQPASKIGQKSVKWSPPNFGELKLNVDASVYTDQVMIGVGAVVRDSNGIVIACMSKSILGVFDVTTSEAIAMRRD</sequence>
<feature type="compositionally biased region" description="Low complexity" evidence="1">
    <location>
        <begin position="217"/>
        <end position="234"/>
    </location>
</feature>
<gene>
    <name evidence="3" type="ORF">DH2020_042016</name>
</gene>
<name>A0ABR0UNK6_REHGL</name>
<organism evidence="3 4">
    <name type="scientific">Rehmannia glutinosa</name>
    <name type="common">Chinese foxglove</name>
    <dbReference type="NCBI Taxonomy" id="99300"/>
    <lineage>
        <taxon>Eukaryota</taxon>
        <taxon>Viridiplantae</taxon>
        <taxon>Streptophyta</taxon>
        <taxon>Embryophyta</taxon>
        <taxon>Tracheophyta</taxon>
        <taxon>Spermatophyta</taxon>
        <taxon>Magnoliopsida</taxon>
        <taxon>eudicotyledons</taxon>
        <taxon>Gunneridae</taxon>
        <taxon>Pentapetalae</taxon>
        <taxon>asterids</taxon>
        <taxon>lamiids</taxon>
        <taxon>Lamiales</taxon>
        <taxon>Orobanchaceae</taxon>
        <taxon>Rehmannieae</taxon>
        <taxon>Rehmannia</taxon>
    </lineage>
</organism>
<dbReference type="PROSITE" id="PS50878">
    <property type="entry name" value="RT_POL"/>
    <property type="match status" value="1"/>
</dbReference>
<feature type="compositionally biased region" description="Basic residues" evidence="1">
    <location>
        <begin position="309"/>
        <end position="324"/>
    </location>
</feature>
<dbReference type="CDD" id="cd01650">
    <property type="entry name" value="RT_nLTR_like"/>
    <property type="match status" value="1"/>
</dbReference>
<evidence type="ECO:0000313" key="3">
    <source>
        <dbReference type="EMBL" id="KAK6124264.1"/>
    </source>
</evidence>
<dbReference type="PANTHER" id="PTHR33116">
    <property type="entry name" value="REVERSE TRANSCRIPTASE ZINC-BINDING DOMAIN-CONTAINING PROTEIN-RELATED-RELATED"/>
    <property type="match status" value="1"/>
</dbReference>
<feature type="domain" description="Reverse transcriptase" evidence="2">
    <location>
        <begin position="810"/>
        <end position="1093"/>
    </location>
</feature>
<evidence type="ECO:0000259" key="2">
    <source>
        <dbReference type="PROSITE" id="PS50878"/>
    </source>
</evidence>
<dbReference type="Proteomes" id="UP001318860">
    <property type="component" value="Unassembled WGS sequence"/>
</dbReference>
<dbReference type="Pfam" id="PF03372">
    <property type="entry name" value="Exo_endo_phos"/>
    <property type="match status" value="1"/>
</dbReference>
<dbReference type="Pfam" id="PF13966">
    <property type="entry name" value="zf-RVT"/>
    <property type="match status" value="1"/>
</dbReference>
<protein>
    <recommendedName>
        <fullName evidence="2">Reverse transcriptase domain-containing protein</fullName>
    </recommendedName>
</protein>
<feature type="compositionally biased region" description="Low complexity" evidence="1">
    <location>
        <begin position="285"/>
        <end position="296"/>
    </location>
</feature>
<comment type="caution">
    <text evidence="3">The sequence shown here is derived from an EMBL/GenBank/DDBJ whole genome shotgun (WGS) entry which is preliminary data.</text>
</comment>
<dbReference type="PANTHER" id="PTHR33116:SF86">
    <property type="entry name" value="REVERSE TRANSCRIPTASE DOMAIN-CONTAINING PROTEIN"/>
    <property type="match status" value="1"/>
</dbReference>
<dbReference type="SUPFAM" id="SSF56219">
    <property type="entry name" value="DNase I-like"/>
    <property type="match status" value="1"/>
</dbReference>
<dbReference type="EMBL" id="JABTTQ020002412">
    <property type="protein sequence ID" value="KAK6124264.1"/>
    <property type="molecule type" value="Genomic_DNA"/>
</dbReference>
<dbReference type="InterPro" id="IPR026960">
    <property type="entry name" value="RVT-Znf"/>
</dbReference>